<dbReference type="AlphaFoldDB" id="A0A1S2N2A3"/>
<dbReference type="Proteomes" id="UP000179540">
    <property type="component" value="Unassembled WGS sequence"/>
</dbReference>
<proteinExistence type="predicted"/>
<protein>
    <recommendedName>
        <fullName evidence="3">Nucleotidyltransferase</fullName>
    </recommendedName>
</protein>
<evidence type="ECO:0000313" key="2">
    <source>
        <dbReference type="Proteomes" id="UP000179540"/>
    </source>
</evidence>
<reference evidence="1 2" key="1">
    <citation type="submission" date="2016-10" db="EMBL/GenBank/DDBJ databases">
        <title>Draft genome sequence of strain LCT isolated from the Shenzhou X spacecraft of China.</title>
        <authorList>
            <person name="Huang B."/>
        </authorList>
    </citation>
    <scope>NUCLEOTIDE SEQUENCE [LARGE SCALE GENOMIC DNA]</scope>
    <source>
        <strain evidence="1 2">LCT-H5</strain>
    </source>
</reference>
<name>A0A1S2N2A3_9MICC</name>
<sequence>MSFDDPFQPGQVLGSLRDVVRELDGKIGAQRYMMLGALVRDHHLRRVFQEEPRTRRTRDFDFAVVVPDEAAYAGVLTTGEPAAGALAVRRRIRDLPVDILPIFHGGDQTKWVADGITWDLLGLLEAWEGSQVLDLGDGASVRIPTLPAMIALKIVAWGAREDRKDAGDLRLLLAAAVEEGEAASWESDDAALLAHPGFEGDIRQVAAYRVGRELQTQLREDTLGRCRELLGDDGEQLWLAAESTVSPYGTAQRRDRTVIQRGARARLVAFTKGLTYGR</sequence>
<organism evidence="1 2">
    <name type="scientific">Rothia kristinae</name>
    <dbReference type="NCBI Taxonomy" id="37923"/>
    <lineage>
        <taxon>Bacteria</taxon>
        <taxon>Bacillati</taxon>
        <taxon>Actinomycetota</taxon>
        <taxon>Actinomycetes</taxon>
        <taxon>Micrococcales</taxon>
        <taxon>Micrococcaceae</taxon>
        <taxon>Rothia</taxon>
    </lineage>
</organism>
<gene>
    <name evidence="1" type="ORF">BK826_05835</name>
</gene>
<dbReference type="EMBL" id="MODZ01000006">
    <property type="protein sequence ID" value="OIJ35873.1"/>
    <property type="molecule type" value="Genomic_DNA"/>
</dbReference>
<accession>A0A1S2N2A3</accession>
<comment type="caution">
    <text evidence="1">The sequence shown here is derived from an EMBL/GenBank/DDBJ whole genome shotgun (WGS) entry which is preliminary data.</text>
</comment>
<dbReference type="OrthoDB" id="4829960at2"/>
<dbReference type="RefSeq" id="WP_075514799.1">
    <property type="nucleotide sequence ID" value="NZ_MODZ01000006.1"/>
</dbReference>
<evidence type="ECO:0000313" key="1">
    <source>
        <dbReference type="EMBL" id="OIJ35873.1"/>
    </source>
</evidence>
<evidence type="ECO:0008006" key="3">
    <source>
        <dbReference type="Google" id="ProtNLM"/>
    </source>
</evidence>